<feature type="region of interest" description="Disordered" evidence="1">
    <location>
        <begin position="172"/>
        <end position="191"/>
    </location>
</feature>
<name>A0A1D1VFB6_RAMVA</name>
<feature type="compositionally biased region" description="Low complexity" evidence="1">
    <location>
        <begin position="173"/>
        <end position="183"/>
    </location>
</feature>
<protein>
    <submittedName>
        <fullName evidence="2">Uncharacterized protein</fullName>
    </submittedName>
</protein>
<evidence type="ECO:0000256" key="1">
    <source>
        <dbReference type="SAM" id="MobiDB-lite"/>
    </source>
</evidence>
<organism evidence="2 3">
    <name type="scientific">Ramazzottius varieornatus</name>
    <name type="common">Water bear</name>
    <name type="synonym">Tardigrade</name>
    <dbReference type="NCBI Taxonomy" id="947166"/>
    <lineage>
        <taxon>Eukaryota</taxon>
        <taxon>Metazoa</taxon>
        <taxon>Ecdysozoa</taxon>
        <taxon>Tardigrada</taxon>
        <taxon>Eutardigrada</taxon>
        <taxon>Parachela</taxon>
        <taxon>Hypsibioidea</taxon>
        <taxon>Ramazzottiidae</taxon>
        <taxon>Ramazzottius</taxon>
    </lineage>
</organism>
<comment type="caution">
    <text evidence="2">The sequence shown here is derived from an EMBL/GenBank/DDBJ whole genome shotgun (WGS) entry which is preliminary data.</text>
</comment>
<dbReference type="Proteomes" id="UP000186922">
    <property type="component" value="Unassembled WGS sequence"/>
</dbReference>
<accession>A0A1D1VFB6</accession>
<sequence length="234" mass="26262">MLDEGVRKIVLAALESRWAKFFDPELMVCAMVLHPNRLFFNRVERFWSTMGGVHNTEKNRMRVELATGLSTIRMELRRGRPSKKRRLEDLEKEVGEVNLIDLVEPTGCAPTDAGSTLTNQQSIVSEFSDFIDVFLEAGFEDAAELVSDSVTVDFFTLNDLFGYKPPELFGVPSSSSSSSSSSSGELVDRNPHPYNIRPVKGMVLRLDMVLLTSILILTKRAETSRFKRPVKNSA</sequence>
<keyword evidence="3" id="KW-1185">Reference proteome</keyword>
<evidence type="ECO:0000313" key="2">
    <source>
        <dbReference type="EMBL" id="GAV00337.1"/>
    </source>
</evidence>
<gene>
    <name evidence="2" type="primary">RvY_11203-1</name>
    <name evidence="2" type="synonym">RvY_11203.1</name>
    <name evidence="2" type="ORF">RvY_11203</name>
</gene>
<proteinExistence type="predicted"/>
<dbReference type="AlphaFoldDB" id="A0A1D1VFB6"/>
<evidence type="ECO:0000313" key="3">
    <source>
        <dbReference type="Proteomes" id="UP000186922"/>
    </source>
</evidence>
<reference evidence="2 3" key="1">
    <citation type="journal article" date="2016" name="Nat. Commun.">
        <title>Extremotolerant tardigrade genome and improved radiotolerance of human cultured cells by tardigrade-unique protein.</title>
        <authorList>
            <person name="Hashimoto T."/>
            <person name="Horikawa D.D."/>
            <person name="Saito Y."/>
            <person name="Kuwahara H."/>
            <person name="Kozuka-Hata H."/>
            <person name="Shin-I T."/>
            <person name="Minakuchi Y."/>
            <person name="Ohishi K."/>
            <person name="Motoyama A."/>
            <person name="Aizu T."/>
            <person name="Enomoto A."/>
            <person name="Kondo K."/>
            <person name="Tanaka S."/>
            <person name="Hara Y."/>
            <person name="Koshikawa S."/>
            <person name="Sagara H."/>
            <person name="Miura T."/>
            <person name="Yokobori S."/>
            <person name="Miyagawa K."/>
            <person name="Suzuki Y."/>
            <person name="Kubo T."/>
            <person name="Oyama M."/>
            <person name="Kohara Y."/>
            <person name="Fujiyama A."/>
            <person name="Arakawa K."/>
            <person name="Katayama T."/>
            <person name="Toyoda A."/>
            <person name="Kunieda T."/>
        </authorList>
    </citation>
    <scope>NUCLEOTIDE SEQUENCE [LARGE SCALE GENOMIC DNA]</scope>
    <source>
        <strain evidence="2 3">YOKOZUNA-1</strain>
    </source>
</reference>
<dbReference type="EMBL" id="BDGG01000006">
    <property type="protein sequence ID" value="GAV00337.1"/>
    <property type="molecule type" value="Genomic_DNA"/>
</dbReference>